<dbReference type="CDD" id="cd12893">
    <property type="entry name" value="SPRY_PRY_TRIM35"/>
    <property type="match status" value="1"/>
</dbReference>
<dbReference type="SMART" id="SM00184">
    <property type="entry name" value="RING"/>
    <property type="match status" value="1"/>
</dbReference>
<dbReference type="SUPFAM" id="SSF57845">
    <property type="entry name" value="B-box zinc-binding domain"/>
    <property type="match status" value="1"/>
</dbReference>
<dbReference type="InterPro" id="IPR013083">
    <property type="entry name" value="Znf_RING/FYVE/PHD"/>
</dbReference>
<reference evidence="9" key="2">
    <citation type="submission" date="2025-09" db="UniProtKB">
        <authorList>
            <consortium name="Ensembl"/>
        </authorList>
    </citation>
    <scope>IDENTIFICATION</scope>
</reference>
<dbReference type="SUPFAM" id="SSF49899">
    <property type="entry name" value="Concanavalin A-like lectins/glucanases"/>
    <property type="match status" value="1"/>
</dbReference>
<dbReference type="Pfam" id="PF13923">
    <property type="entry name" value="zf-C3HC4_2"/>
    <property type="match status" value="1"/>
</dbReference>
<dbReference type="InterPro" id="IPR003879">
    <property type="entry name" value="Butyrophylin_SPRY"/>
</dbReference>
<dbReference type="Gene3D" id="3.30.160.60">
    <property type="entry name" value="Classic Zinc Finger"/>
    <property type="match status" value="1"/>
</dbReference>
<dbReference type="InterPro" id="IPR001870">
    <property type="entry name" value="B30.2/SPRY"/>
</dbReference>
<dbReference type="InterPro" id="IPR006574">
    <property type="entry name" value="PRY"/>
</dbReference>
<dbReference type="SUPFAM" id="SSF57850">
    <property type="entry name" value="RING/U-box"/>
    <property type="match status" value="1"/>
</dbReference>
<dbReference type="InterPro" id="IPR013320">
    <property type="entry name" value="ConA-like_dom_sf"/>
</dbReference>
<dbReference type="InterPro" id="IPR017907">
    <property type="entry name" value="Znf_RING_CS"/>
</dbReference>
<dbReference type="SMART" id="SM00589">
    <property type="entry name" value="PRY"/>
    <property type="match status" value="1"/>
</dbReference>
<protein>
    <submittedName>
        <fullName evidence="9">Zinc-binding protein A33-like</fullName>
    </submittedName>
</protein>
<dbReference type="SMART" id="SM00336">
    <property type="entry name" value="BBOX"/>
    <property type="match status" value="1"/>
</dbReference>
<evidence type="ECO:0000256" key="2">
    <source>
        <dbReference type="ARBA" id="ARBA00022771"/>
    </source>
</evidence>
<evidence type="ECO:0000259" key="8">
    <source>
        <dbReference type="PROSITE" id="PS50188"/>
    </source>
</evidence>
<dbReference type="InterPro" id="IPR000315">
    <property type="entry name" value="Znf_B-box"/>
</dbReference>
<evidence type="ECO:0000259" key="7">
    <source>
        <dbReference type="PROSITE" id="PS50119"/>
    </source>
</evidence>
<dbReference type="STRING" id="56723.ENSLBEP00000035634"/>
<dbReference type="Proteomes" id="UP000261660">
    <property type="component" value="Unplaced"/>
</dbReference>
<dbReference type="PROSITE" id="PS00518">
    <property type="entry name" value="ZF_RING_1"/>
    <property type="match status" value="1"/>
</dbReference>
<dbReference type="PROSITE" id="PS50119">
    <property type="entry name" value="ZF_BBOX"/>
    <property type="match status" value="1"/>
</dbReference>
<keyword evidence="10" id="KW-1185">Reference proteome</keyword>
<dbReference type="AlphaFoldDB" id="A0A3Q3GWG3"/>
<dbReference type="PROSITE" id="PS50188">
    <property type="entry name" value="B302_SPRY"/>
    <property type="match status" value="1"/>
</dbReference>
<dbReference type="InterPro" id="IPR043136">
    <property type="entry name" value="B30.2/SPRY_sf"/>
</dbReference>
<dbReference type="Pfam" id="PF00643">
    <property type="entry name" value="zf-B_box"/>
    <property type="match status" value="1"/>
</dbReference>
<dbReference type="InParanoid" id="A0A3Q3GWG3"/>
<dbReference type="PROSITE" id="PS50089">
    <property type="entry name" value="ZF_RING_2"/>
    <property type="match status" value="1"/>
</dbReference>
<feature type="domain" description="B30.2/SPRY" evidence="8">
    <location>
        <begin position="282"/>
        <end position="470"/>
    </location>
</feature>
<evidence type="ECO:0000313" key="10">
    <source>
        <dbReference type="Proteomes" id="UP000261660"/>
    </source>
</evidence>
<keyword evidence="2 4" id="KW-0863">Zinc-finger</keyword>
<sequence length="490" mass="56534">MSVFSASDKMFSQTESDFSCPVCQDIFKDPVVLLCSHSFCKDCLPRWWRQKPMHECPVCKEISFLSNPPPNLALRNLCEAFLQQRAQKASAEAEALCSLHSEKLRLFCLDHHQPMCLVCRDSKEHNNHKFRPIDEAAKDHREEIQKSLKPLQDKMKIFEKVKANCDQTADLIKIQTLNTVTQIKEQFKKLHQFLQEEEDHRISALKEEEKQKSQKMKEKIKSLNRERAALSDTIRATEDELRADDISFLQNYKAAVKRVKQLPLPDDPELVSGALIDEAKHLGNLSFNIWNKMKEFVSYTPVILDPNSAHPHLILSEDLTGVSHGDRQELPDNPERFDFCPCVLSSEGFDSGSHSWEAEVINDKNWGVGVIQESVRKKGEIQRGCWALCYLEGQYRTFSPPLPDRVFSVKTKPQRIRVHLDFNRGNLSFWDPDTNTLLHTFRHTFTERLFPYVGTQNKLPLKISPLKVSVSVKQPSLHTFSSSFRKLFRS</sequence>
<dbReference type="OrthoDB" id="6105938at2759"/>
<dbReference type="FunCoup" id="A0A3Q3GWG3">
    <property type="interactions" value="213"/>
</dbReference>
<dbReference type="Pfam" id="PF13765">
    <property type="entry name" value="PRY"/>
    <property type="match status" value="1"/>
</dbReference>
<feature type="coiled-coil region" evidence="5">
    <location>
        <begin position="206"/>
        <end position="240"/>
    </location>
</feature>
<evidence type="ECO:0000259" key="6">
    <source>
        <dbReference type="PROSITE" id="PS50089"/>
    </source>
</evidence>
<keyword evidence="1" id="KW-0479">Metal-binding</keyword>
<dbReference type="PRINTS" id="PR01407">
    <property type="entry name" value="BUTYPHLNCDUF"/>
</dbReference>
<dbReference type="InterPro" id="IPR058030">
    <property type="entry name" value="TRIM8/14/16/25/29/45/65_CC"/>
</dbReference>
<dbReference type="InterPro" id="IPR001841">
    <property type="entry name" value="Znf_RING"/>
</dbReference>
<dbReference type="InterPro" id="IPR050143">
    <property type="entry name" value="TRIM/RBCC"/>
</dbReference>
<dbReference type="Gene3D" id="3.30.40.10">
    <property type="entry name" value="Zinc/RING finger domain, C3HC4 (zinc finger)"/>
    <property type="match status" value="1"/>
</dbReference>
<dbReference type="Ensembl" id="ENSLBET00000037138.1">
    <property type="protein sequence ID" value="ENSLBEP00000035634.1"/>
    <property type="gene ID" value="ENSLBEG00000026735.1"/>
</dbReference>
<keyword evidence="3" id="KW-0862">Zinc</keyword>
<dbReference type="SMART" id="SM00449">
    <property type="entry name" value="SPRY"/>
    <property type="match status" value="1"/>
</dbReference>
<dbReference type="InterPro" id="IPR003877">
    <property type="entry name" value="SPRY_dom"/>
</dbReference>
<dbReference type="Pfam" id="PF25600">
    <property type="entry name" value="TRIM_CC"/>
    <property type="match status" value="1"/>
</dbReference>
<keyword evidence="5" id="KW-0175">Coiled coil</keyword>
<organism evidence="9 10">
    <name type="scientific">Labrus bergylta</name>
    <name type="common">ballan wrasse</name>
    <dbReference type="NCBI Taxonomy" id="56723"/>
    <lineage>
        <taxon>Eukaryota</taxon>
        <taxon>Metazoa</taxon>
        <taxon>Chordata</taxon>
        <taxon>Craniata</taxon>
        <taxon>Vertebrata</taxon>
        <taxon>Euteleostomi</taxon>
        <taxon>Actinopterygii</taxon>
        <taxon>Neopterygii</taxon>
        <taxon>Teleostei</taxon>
        <taxon>Neoteleostei</taxon>
        <taxon>Acanthomorphata</taxon>
        <taxon>Eupercaria</taxon>
        <taxon>Labriformes</taxon>
        <taxon>Labridae</taxon>
        <taxon>Labrus</taxon>
    </lineage>
</organism>
<dbReference type="Pfam" id="PF00622">
    <property type="entry name" value="SPRY"/>
    <property type="match status" value="1"/>
</dbReference>
<evidence type="ECO:0000256" key="5">
    <source>
        <dbReference type="SAM" id="Coils"/>
    </source>
</evidence>
<dbReference type="GO" id="GO:0008270">
    <property type="term" value="F:zinc ion binding"/>
    <property type="evidence" value="ECO:0007669"/>
    <property type="project" value="UniProtKB-KW"/>
</dbReference>
<evidence type="ECO:0000256" key="3">
    <source>
        <dbReference type="ARBA" id="ARBA00022833"/>
    </source>
</evidence>
<dbReference type="GeneTree" id="ENSGT00970000193381"/>
<accession>A0A3Q3GWG3</accession>
<name>A0A3Q3GWG3_9LABR</name>
<evidence type="ECO:0000256" key="1">
    <source>
        <dbReference type="ARBA" id="ARBA00022723"/>
    </source>
</evidence>
<dbReference type="Gene3D" id="2.60.120.920">
    <property type="match status" value="1"/>
</dbReference>
<evidence type="ECO:0000256" key="4">
    <source>
        <dbReference type="PROSITE-ProRule" id="PRU00024"/>
    </source>
</evidence>
<proteinExistence type="predicted"/>
<dbReference type="PANTHER" id="PTHR24103">
    <property type="entry name" value="E3 UBIQUITIN-PROTEIN LIGASE TRIM"/>
    <property type="match status" value="1"/>
</dbReference>
<feature type="domain" description="RING-type" evidence="6">
    <location>
        <begin position="20"/>
        <end position="60"/>
    </location>
</feature>
<evidence type="ECO:0000313" key="9">
    <source>
        <dbReference type="Ensembl" id="ENSLBEP00000035634.1"/>
    </source>
</evidence>
<reference evidence="9" key="1">
    <citation type="submission" date="2025-08" db="UniProtKB">
        <authorList>
            <consortium name="Ensembl"/>
        </authorList>
    </citation>
    <scope>IDENTIFICATION</scope>
</reference>
<feature type="domain" description="B box-type" evidence="7">
    <location>
        <begin position="92"/>
        <end position="133"/>
    </location>
</feature>